<comment type="function">
    <text evidence="12">Substrate recognition component of a SCF (SKP1-CUL1-F-box protein) E3 ubiquitin-protein ligase complex which mediates the ubiquitination and subsequent proteasomal degradation of target proteins involved in cell cycle progression, signal transduction and transcription. Specifically recognizes phosphorylated CDKN1B/p27kip and is involved in regulation of G1/S transition. Degradation of CDKN1B/p27kip also requires CKS1. Recognizes target proteins ORC1, CDT1, RBL2, KMT2A/MLL1, CDK9, RAG2, NBN, FOXO1, UBP43, YTHDF2, and probably MYC, TOB1 and TAL1. Degradation of TAL1 also requires STUB1. Recognizes CDKN1A in association with CCNE1 or CCNE2 and CDK2. Promotes ubiquitination and destruction of CDH1 in a CK1-dependent manner, thereby regulating cell migration. Following phosphorylation in response to DNA damage, mediates 'Lys-63'-linked ubiquitination of NBN, promoting ATM recruitment to DNA damage sites and DNA repair via homologous recombination.</text>
</comment>
<dbReference type="GO" id="GO:1905168">
    <property type="term" value="P:positive regulation of double-strand break repair via homologous recombination"/>
    <property type="evidence" value="ECO:0007669"/>
    <property type="project" value="UniProtKB-ARBA"/>
</dbReference>
<name>A0AAQ4FLN5_AMBAM</name>
<comment type="subcellular location">
    <subcellularLocation>
        <location evidence="2">Cytoplasm</location>
    </subcellularLocation>
    <subcellularLocation>
        <location evidence="1">Nucleus</location>
    </subcellularLocation>
</comment>
<dbReference type="InterPro" id="IPR036047">
    <property type="entry name" value="F-box-like_dom_sf"/>
</dbReference>
<dbReference type="InterPro" id="IPR006553">
    <property type="entry name" value="Leu-rich_rpt_Cys-con_subtyp"/>
</dbReference>
<comment type="caution">
    <text evidence="18">The sequence shown here is derived from an EMBL/GenBank/DDBJ whole genome shotgun (WGS) entry which is preliminary data.</text>
</comment>
<evidence type="ECO:0000313" key="19">
    <source>
        <dbReference type="Proteomes" id="UP001321473"/>
    </source>
</evidence>
<dbReference type="SUPFAM" id="SSF52047">
    <property type="entry name" value="RNI-like"/>
    <property type="match status" value="1"/>
</dbReference>
<keyword evidence="4" id="KW-0963">Cytoplasm</keyword>
<dbReference type="EMBL" id="JARKHS020001541">
    <property type="protein sequence ID" value="KAK8787693.1"/>
    <property type="molecule type" value="Genomic_DNA"/>
</dbReference>
<reference evidence="18 19" key="1">
    <citation type="journal article" date="2023" name="Arcadia Sci">
        <title>De novo assembly of a long-read Amblyomma americanum tick genome.</title>
        <authorList>
            <person name="Chou S."/>
            <person name="Poskanzer K.E."/>
            <person name="Rollins M."/>
            <person name="Thuy-Boun P.S."/>
        </authorList>
    </citation>
    <scope>NUCLEOTIDE SEQUENCE [LARGE SCALE GENOMIC DNA]</scope>
    <source>
        <strain evidence="18">F_SG_1</strain>
        <tissue evidence="18">Salivary glands</tissue>
    </source>
</reference>
<evidence type="ECO:0000259" key="17">
    <source>
        <dbReference type="PROSITE" id="PS50181"/>
    </source>
</evidence>
<keyword evidence="7" id="KW-0677">Repeat</keyword>
<gene>
    <name evidence="18" type="ORF">V5799_022527</name>
</gene>
<evidence type="ECO:0000256" key="12">
    <source>
        <dbReference type="ARBA" id="ARBA00056227"/>
    </source>
</evidence>
<keyword evidence="6" id="KW-0433">Leucine-rich repeat</keyword>
<dbReference type="Proteomes" id="UP001321473">
    <property type="component" value="Unassembled WGS sequence"/>
</dbReference>
<keyword evidence="9" id="KW-0832">Ubl conjugation</keyword>
<evidence type="ECO:0000256" key="6">
    <source>
        <dbReference type="ARBA" id="ARBA00022614"/>
    </source>
</evidence>
<evidence type="ECO:0000256" key="16">
    <source>
        <dbReference type="SAM" id="MobiDB-lite"/>
    </source>
</evidence>
<dbReference type="GO" id="GO:0000082">
    <property type="term" value="P:G1/S transition of mitotic cell cycle"/>
    <property type="evidence" value="ECO:0007669"/>
    <property type="project" value="UniProtKB-ARBA"/>
</dbReference>
<keyword evidence="11" id="KW-0539">Nucleus</keyword>
<feature type="compositionally biased region" description="Acidic residues" evidence="16">
    <location>
        <begin position="1"/>
        <end position="10"/>
    </location>
</feature>
<dbReference type="PANTHER" id="PTHR38926:SF72">
    <property type="entry name" value="IM:7136021-RELATED"/>
    <property type="match status" value="1"/>
</dbReference>
<evidence type="ECO:0000313" key="18">
    <source>
        <dbReference type="EMBL" id="KAK8787693.1"/>
    </source>
</evidence>
<feature type="region of interest" description="Disordered" evidence="16">
    <location>
        <begin position="1"/>
        <end position="72"/>
    </location>
</feature>
<evidence type="ECO:0000256" key="1">
    <source>
        <dbReference type="ARBA" id="ARBA00004123"/>
    </source>
</evidence>
<dbReference type="FunFam" id="3.80.10.10:FF:000105">
    <property type="entry name" value="S-phase kinase-associated protein 2"/>
    <property type="match status" value="1"/>
</dbReference>
<evidence type="ECO:0000256" key="14">
    <source>
        <dbReference type="ARBA" id="ARBA00077776"/>
    </source>
</evidence>
<dbReference type="GO" id="GO:0006511">
    <property type="term" value="P:ubiquitin-dependent protein catabolic process"/>
    <property type="evidence" value="ECO:0007669"/>
    <property type="project" value="UniProtKB-ARBA"/>
</dbReference>
<dbReference type="SMART" id="SM00256">
    <property type="entry name" value="FBOX"/>
    <property type="match status" value="1"/>
</dbReference>
<evidence type="ECO:0000256" key="5">
    <source>
        <dbReference type="ARBA" id="ARBA00022553"/>
    </source>
</evidence>
<evidence type="ECO:0000256" key="13">
    <source>
        <dbReference type="ARBA" id="ARBA00071634"/>
    </source>
</evidence>
<dbReference type="PANTHER" id="PTHR38926">
    <property type="entry name" value="F-BOX DOMAIN CONTAINING PROTEIN, EXPRESSED"/>
    <property type="match status" value="1"/>
</dbReference>
<dbReference type="InterPro" id="IPR001810">
    <property type="entry name" value="F-box_dom"/>
</dbReference>
<keyword evidence="19" id="KW-1185">Reference proteome</keyword>
<proteinExistence type="predicted"/>
<dbReference type="SUPFAM" id="SSF81383">
    <property type="entry name" value="F-box domain"/>
    <property type="match status" value="1"/>
</dbReference>
<dbReference type="GO" id="GO:0005737">
    <property type="term" value="C:cytoplasm"/>
    <property type="evidence" value="ECO:0007669"/>
    <property type="project" value="UniProtKB-SubCell"/>
</dbReference>
<evidence type="ECO:0000256" key="9">
    <source>
        <dbReference type="ARBA" id="ARBA00022843"/>
    </source>
</evidence>
<dbReference type="AlphaFoldDB" id="A0AAQ4FLN5"/>
<keyword evidence="8" id="KW-0833">Ubl conjugation pathway</keyword>
<keyword evidence="10" id="KW-0007">Acetylation</keyword>
<dbReference type="GO" id="GO:0000209">
    <property type="term" value="P:protein polyubiquitination"/>
    <property type="evidence" value="ECO:0007669"/>
    <property type="project" value="UniProtKB-ARBA"/>
</dbReference>
<evidence type="ECO:0000256" key="10">
    <source>
        <dbReference type="ARBA" id="ARBA00022990"/>
    </source>
</evidence>
<feature type="domain" description="F-box" evidence="17">
    <location>
        <begin position="69"/>
        <end position="115"/>
    </location>
</feature>
<comment type="pathway">
    <text evidence="3">Protein modification; protein ubiquitination.</text>
</comment>
<sequence length="401" mass="44404">MGIAYLDDESPQPSLAPESPPSPPRVSRMCSKGQKQDMPSVLSGTPLSRTGADDFTLHKRRKQENSDGEDPFMDLSDETILEVFKWLPKSVLVNCGRVCRRWMELAFDESLWRRLDLGKKHLGPGVLGTVLRRGVTVLRLATADVKSPIFSDTPLMSCPADKSSVVCKLQYLDLSMANISKPSLCQLFAQCTQLKKLSLEQCALDDYICRFIGANRDLETLNMCVTMGITPTGIAHICKGCTSLTSWNLSWAGMTKACLDAFVRTVTPKLRELNIAGCSTQLRNDHVLALVKRCPQLVELDLSDAAEISCEAIHAIIKGLPDLQHLGLSRCYNIVPTTFLALSKMESLQQLELFGVLGDNALQAVRKRLPQLDINKQLFSTVARPTTGIRRTSIWGIKVRD</sequence>
<organism evidence="18 19">
    <name type="scientific">Amblyomma americanum</name>
    <name type="common">Lone star tick</name>
    <dbReference type="NCBI Taxonomy" id="6943"/>
    <lineage>
        <taxon>Eukaryota</taxon>
        <taxon>Metazoa</taxon>
        <taxon>Ecdysozoa</taxon>
        <taxon>Arthropoda</taxon>
        <taxon>Chelicerata</taxon>
        <taxon>Arachnida</taxon>
        <taxon>Acari</taxon>
        <taxon>Parasitiformes</taxon>
        <taxon>Ixodida</taxon>
        <taxon>Ixodoidea</taxon>
        <taxon>Ixodidae</taxon>
        <taxon>Amblyomminae</taxon>
        <taxon>Amblyomma</taxon>
    </lineage>
</organism>
<dbReference type="Pfam" id="PF12937">
    <property type="entry name" value="F-box-like"/>
    <property type="match status" value="1"/>
</dbReference>
<evidence type="ECO:0000256" key="7">
    <source>
        <dbReference type="ARBA" id="ARBA00022737"/>
    </source>
</evidence>
<dbReference type="InterPro" id="IPR032675">
    <property type="entry name" value="LRR_dom_sf"/>
</dbReference>
<evidence type="ECO:0000256" key="4">
    <source>
        <dbReference type="ARBA" id="ARBA00022490"/>
    </source>
</evidence>
<keyword evidence="5" id="KW-0597">Phosphoprotein</keyword>
<dbReference type="GO" id="GO:0140767">
    <property type="term" value="F:enzyme-substrate adaptor activity"/>
    <property type="evidence" value="ECO:0007669"/>
    <property type="project" value="UniProtKB-ARBA"/>
</dbReference>
<accession>A0AAQ4FLN5</accession>
<evidence type="ECO:0000256" key="2">
    <source>
        <dbReference type="ARBA" id="ARBA00004496"/>
    </source>
</evidence>
<dbReference type="SMART" id="SM00367">
    <property type="entry name" value="LRR_CC"/>
    <property type="match status" value="5"/>
</dbReference>
<dbReference type="PROSITE" id="PS50181">
    <property type="entry name" value="FBOX"/>
    <property type="match status" value="1"/>
</dbReference>
<dbReference type="Gene3D" id="3.80.10.10">
    <property type="entry name" value="Ribonuclease Inhibitor"/>
    <property type="match status" value="1"/>
</dbReference>
<evidence type="ECO:0000256" key="8">
    <source>
        <dbReference type="ARBA" id="ARBA00022786"/>
    </source>
</evidence>
<dbReference type="GO" id="GO:0005634">
    <property type="term" value="C:nucleus"/>
    <property type="evidence" value="ECO:0007669"/>
    <property type="project" value="UniProtKB-SubCell"/>
</dbReference>
<dbReference type="CDD" id="cd22149">
    <property type="entry name" value="F-box_DmSKP2-like"/>
    <property type="match status" value="1"/>
</dbReference>
<evidence type="ECO:0000256" key="15">
    <source>
        <dbReference type="ARBA" id="ARBA00081589"/>
    </source>
</evidence>
<dbReference type="GO" id="GO:0031461">
    <property type="term" value="C:cullin-RING ubiquitin ligase complex"/>
    <property type="evidence" value="ECO:0007669"/>
    <property type="project" value="UniProtKB-ARBA"/>
</dbReference>
<protein>
    <recommendedName>
        <fullName evidence="13">S-phase kinase-associated protein 2</fullName>
    </recommendedName>
    <alternativeName>
        <fullName evidence="15">Cyclin-A/CDK2-associated protein p45</fullName>
    </alternativeName>
    <alternativeName>
        <fullName evidence="14">F-box protein Skp2</fullName>
    </alternativeName>
</protein>
<evidence type="ECO:0000256" key="3">
    <source>
        <dbReference type="ARBA" id="ARBA00004906"/>
    </source>
</evidence>
<evidence type="ECO:0000256" key="11">
    <source>
        <dbReference type="ARBA" id="ARBA00023242"/>
    </source>
</evidence>